<dbReference type="EMBL" id="JAWLNX010000019">
    <property type="protein sequence ID" value="MEB3370532.1"/>
    <property type="molecule type" value="Genomic_DNA"/>
</dbReference>
<comment type="caution">
    <text evidence="2">The sequence shown here is derived from an EMBL/GenBank/DDBJ whole genome shotgun (WGS) entry which is preliminary data.</text>
</comment>
<dbReference type="PANTHER" id="PTHR47561:SF1">
    <property type="entry name" value="POLYSACCHARIDE DEACETYLASE FAMILY PROTEIN (AFU_ORTHOLOGUE AFUA_6G05030)"/>
    <property type="match status" value="1"/>
</dbReference>
<dbReference type="InterPro" id="IPR037950">
    <property type="entry name" value="PgdA-like"/>
</dbReference>
<reference evidence="2 3" key="1">
    <citation type="submission" date="2023-10" db="EMBL/GenBank/DDBJ databases">
        <title>Saccharopolyspora sp. nov., isolated from mangrove soil.</title>
        <authorList>
            <person name="Lu Y."/>
            <person name="Liu W."/>
        </authorList>
    </citation>
    <scope>NUCLEOTIDE SEQUENCE [LARGE SCALE GENOMIC DNA]</scope>
    <source>
        <strain evidence="2 3">S2-29</strain>
    </source>
</reference>
<dbReference type="Gene3D" id="3.20.20.370">
    <property type="entry name" value="Glycoside hydrolase/deacetylase"/>
    <property type="match status" value="1"/>
</dbReference>
<name>A0ABU6AGE9_9PSEU</name>
<dbReference type="Pfam" id="PF01522">
    <property type="entry name" value="Polysacc_deac_1"/>
    <property type="match status" value="1"/>
</dbReference>
<dbReference type="Proteomes" id="UP001327093">
    <property type="component" value="Unassembled WGS sequence"/>
</dbReference>
<evidence type="ECO:0000259" key="1">
    <source>
        <dbReference type="Pfam" id="PF01522"/>
    </source>
</evidence>
<sequence>MPLRLPAGTRLAVSIGPDFDAQSVWTGTFKSASQSHLSRGEFGAEVAVPRLLRLFDRYGFRTTWCTPTHTMQTFPAAFRSIVDAGHEIAAHGVCHEPIVQLEPDEERRLMQRQIRLHEQIVGVRPKGYRSPAFDVSDVTFDLLEEFGFTWDSSLMGRDFEVYRPRLVTRIDPENGNSFGPPRDVLEIPVSWYLDDFPALEFLPRSTGMQSTEAVLQRWIDSFRFAREQCEGGVYVLTVHPQTIGRAHHLVMLERFLDEVTSHDDVWLATLSEIAGCWYDD</sequence>
<dbReference type="InterPro" id="IPR002509">
    <property type="entry name" value="NODB_dom"/>
</dbReference>
<proteinExistence type="predicted"/>
<accession>A0ABU6AGE9</accession>
<dbReference type="SUPFAM" id="SSF88713">
    <property type="entry name" value="Glycoside hydrolase/deacetylase"/>
    <property type="match status" value="1"/>
</dbReference>
<protein>
    <submittedName>
        <fullName evidence="2">Polysaccharide deacetylase</fullName>
    </submittedName>
</protein>
<evidence type="ECO:0000313" key="2">
    <source>
        <dbReference type="EMBL" id="MEB3370532.1"/>
    </source>
</evidence>
<dbReference type="PANTHER" id="PTHR47561">
    <property type="entry name" value="POLYSACCHARIDE DEACETYLASE FAMILY PROTEIN (AFU_ORTHOLOGUE AFUA_6G05030)"/>
    <property type="match status" value="1"/>
</dbReference>
<feature type="domain" description="NodB homology" evidence="1">
    <location>
        <begin position="45"/>
        <end position="149"/>
    </location>
</feature>
<dbReference type="InterPro" id="IPR011330">
    <property type="entry name" value="Glyco_hydro/deAcase_b/a-brl"/>
</dbReference>
<evidence type="ECO:0000313" key="3">
    <source>
        <dbReference type="Proteomes" id="UP001327093"/>
    </source>
</evidence>
<gene>
    <name evidence="2" type="ORF">R4I43_24305</name>
</gene>
<keyword evidence="3" id="KW-1185">Reference proteome</keyword>
<dbReference type="RefSeq" id="WP_324268007.1">
    <property type="nucleotide sequence ID" value="NZ_JAWLNX010000019.1"/>
</dbReference>
<organism evidence="2 3">
    <name type="scientific">Saccharopolyspora mangrovi</name>
    <dbReference type="NCBI Taxonomy" id="3082379"/>
    <lineage>
        <taxon>Bacteria</taxon>
        <taxon>Bacillati</taxon>
        <taxon>Actinomycetota</taxon>
        <taxon>Actinomycetes</taxon>
        <taxon>Pseudonocardiales</taxon>
        <taxon>Pseudonocardiaceae</taxon>
        <taxon>Saccharopolyspora</taxon>
    </lineage>
</organism>
<dbReference type="CDD" id="cd10938">
    <property type="entry name" value="CE4_HpPgdA_like"/>
    <property type="match status" value="1"/>
</dbReference>